<proteinExistence type="predicted"/>
<name>A0A5D4NTH4_9BACI</name>
<gene>
    <name evidence="1" type="ORF">FZC78_12255</name>
</gene>
<dbReference type="Proteomes" id="UP000322267">
    <property type="component" value="Unassembled WGS sequence"/>
</dbReference>
<dbReference type="RefSeq" id="WP_148939985.1">
    <property type="nucleotide sequence ID" value="NZ_VTEI01000005.1"/>
</dbReference>
<dbReference type="EMBL" id="VTEI01000005">
    <property type="protein sequence ID" value="TYS16748.1"/>
    <property type="molecule type" value="Genomic_DNA"/>
</dbReference>
<organism evidence="1 2">
    <name type="scientific">Rossellomorea vietnamensis</name>
    <dbReference type="NCBI Taxonomy" id="218284"/>
    <lineage>
        <taxon>Bacteria</taxon>
        <taxon>Bacillati</taxon>
        <taxon>Bacillota</taxon>
        <taxon>Bacilli</taxon>
        <taxon>Bacillales</taxon>
        <taxon>Bacillaceae</taxon>
        <taxon>Rossellomorea</taxon>
    </lineage>
</organism>
<reference evidence="1 2" key="1">
    <citation type="submission" date="2019-08" db="EMBL/GenBank/DDBJ databases">
        <title>Bacillus genomes from the desert of Cuatro Cienegas, Coahuila.</title>
        <authorList>
            <person name="Olmedo-Alvarez G."/>
        </authorList>
    </citation>
    <scope>NUCLEOTIDE SEQUENCE [LARGE SCALE GENOMIC DNA]</scope>
    <source>
        <strain evidence="1 2">CH34_1T</strain>
    </source>
</reference>
<comment type="caution">
    <text evidence="1">The sequence shown here is derived from an EMBL/GenBank/DDBJ whole genome shotgun (WGS) entry which is preliminary data.</text>
</comment>
<evidence type="ECO:0000313" key="1">
    <source>
        <dbReference type="EMBL" id="TYS16748.1"/>
    </source>
</evidence>
<evidence type="ECO:0000313" key="2">
    <source>
        <dbReference type="Proteomes" id="UP000322267"/>
    </source>
</evidence>
<dbReference type="AlphaFoldDB" id="A0A5D4NTH4"/>
<dbReference type="OrthoDB" id="2879487at2"/>
<protein>
    <submittedName>
        <fullName evidence="1">Uncharacterized protein</fullName>
    </submittedName>
</protein>
<sequence length="92" mass="10603">MNHLLSRIFSRRRSSFIDLFGRRKGMNRRMMWSSILSLGMSAAAYGLNRRKNSNSSELVQGGLTKNRNMSMLQNAMAEFANEIAPDNKYNKR</sequence>
<accession>A0A5D4NTH4</accession>